<feature type="chain" id="PRO_5047000748" evidence="1">
    <location>
        <begin position="20"/>
        <end position="133"/>
    </location>
</feature>
<feature type="signal peptide" evidence="1">
    <location>
        <begin position="1"/>
        <end position="19"/>
    </location>
</feature>
<dbReference type="GeneID" id="105229802"/>
<name>A0A6I9V8L7_BACDO</name>
<dbReference type="RefSeq" id="XP_011208563.2">
    <property type="nucleotide sequence ID" value="XM_011210261.3"/>
</dbReference>
<dbReference type="KEGG" id="bdr:105229802"/>
<dbReference type="OrthoDB" id="7921151at2759"/>
<evidence type="ECO:0000256" key="1">
    <source>
        <dbReference type="SAM" id="SignalP"/>
    </source>
</evidence>
<dbReference type="Proteomes" id="UP001652620">
    <property type="component" value="Chromosome 4"/>
</dbReference>
<keyword evidence="2" id="KW-1185">Reference proteome</keyword>
<evidence type="ECO:0000313" key="2">
    <source>
        <dbReference type="Proteomes" id="UP001652620"/>
    </source>
</evidence>
<evidence type="ECO:0000313" key="3">
    <source>
        <dbReference type="RefSeq" id="XP_011208563.2"/>
    </source>
</evidence>
<gene>
    <name evidence="3" type="primary">LOC105229802</name>
</gene>
<reference evidence="3" key="1">
    <citation type="submission" date="2025-08" db="UniProtKB">
        <authorList>
            <consortium name="RefSeq"/>
        </authorList>
    </citation>
    <scope>IDENTIFICATION</scope>
    <source>
        <tissue evidence="3">Adult</tissue>
    </source>
</reference>
<organism evidence="2 3">
    <name type="scientific">Bactrocera dorsalis</name>
    <name type="common">Oriental fruit fly</name>
    <name type="synonym">Dacus dorsalis</name>
    <dbReference type="NCBI Taxonomy" id="27457"/>
    <lineage>
        <taxon>Eukaryota</taxon>
        <taxon>Metazoa</taxon>
        <taxon>Ecdysozoa</taxon>
        <taxon>Arthropoda</taxon>
        <taxon>Hexapoda</taxon>
        <taxon>Insecta</taxon>
        <taxon>Pterygota</taxon>
        <taxon>Neoptera</taxon>
        <taxon>Endopterygota</taxon>
        <taxon>Diptera</taxon>
        <taxon>Brachycera</taxon>
        <taxon>Muscomorpha</taxon>
        <taxon>Tephritoidea</taxon>
        <taxon>Tephritidae</taxon>
        <taxon>Bactrocera</taxon>
        <taxon>Bactrocera</taxon>
    </lineage>
</organism>
<protein>
    <submittedName>
        <fullName evidence="3">Uncharacterized protein LOC105229802</fullName>
    </submittedName>
</protein>
<keyword evidence="1" id="KW-0732">Signal</keyword>
<proteinExistence type="predicted"/>
<accession>A0A6I9V8L7</accession>
<sequence length="133" mass="15256">MAKMFFFALLPLLCVGVLTQTVHEPMTEHIYFYPRPGDEASHNIYVKPTDLITRHRLQLVTDWPYPGVMGGTVHKPIDLVATAEVSSQPIYFRKRDNLANVKLKQKQNILYLQLPMLAQSNLHNPNESENKVL</sequence>
<dbReference type="InParanoid" id="A0A6I9V8L7"/>
<dbReference type="AlphaFoldDB" id="A0A6I9V8L7"/>